<protein>
    <recommendedName>
        <fullName evidence="8">Cytidylate kinase</fullName>
        <shortName evidence="8">CK</shortName>
        <ecNumber evidence="8">2.7.4.25</ecNumber>
    </recommendedName>
    <alternativeName>
        <fullName evidence="8">Cytidine monophosphate kinase</fullName>
        <shortName evidence="8">CMP kinase</shortName>
    </alternativeName>
</protein>
<proteinExistence type="inferred from homology"/>
<dbReference type="RefSeq" id="WP_101954485.1">
    <property type="nucleotide sequence ID" value="NZ_PKHE01000015.1"/>
</dbReference>
<reference evidence="10 11" key="1">
    <citation type="submission" date="2017-12" db="EMBL/GenBank/DDBJ databases">
        <title>Phylogenetic diversity of female urinary microbiome.</title>
        <authorList>
            <person name="Thomas-White K."/>
            <person name="Wolfe A.J."/>
        </authorList>
    </citation>
    <scope>NUCLEOTIDE SEQUENCE [LARGE SCALE GENOMIC DNA]</scope>
    <source>
        <strain evidence="10 11">UMB0898</strain>
    </source>
</reference>
<dbReference type="GO" id="GO:0036430">
    <property type="term" value="F:CMP kinase activity"/>
    <property type="evidence" value="ECO:0007669"/>
    <property type="project" value="RHEA"/>
</dbReference>
<evidence type="ECO:0000256" key="1">
    <source>
        <dbReference type="ARBA" id="ARBA00009427"/>
    </source>
</evidence>
<dbReference type="GO" id="GO:0036431">
    <property type="term" value="F:dCMP kinase activity"/>
    <property type="evidence" value="ECO:0007669"/>
    <property type="project" value="InterPro"/>
</dbReference>
<dbReference type="GO" id="GO:0006220">
    <property type="term" value="P:pyrimidine nucleotide metabolic process"/>
    <property type="evidence" value="ECO:0007669"/>
    <property type="project" value="UniProtKB-UniRule"/>
</dbReference>
<evidence type="ECO:0000256" key="5">
    <source>
        <dbReference type="ARBA" id="ARBA00022840"/>
    </source>
</evidence>
<comment type="catalytic activity">
    <reaction evidence="6 8">
        <text>dCMP + ATP = dCDP + ADP</text>
        <dbReference type="Rhea" id="RHEA:25094"/>
        <dbReference type="ChEBI" id="CHEBI:30616"/>
        <dbReference type="ChEBI" id="CHEBI:57566"/>
        <dbReference type="ChEBI" id="CHEBI:58593"/>
        <dbReference type="ChEBI" id="CHEBI:456216"/>
        <dbReference type="EC" id="2.7.4.25"/>
    </reaction>
</comment>
<dbReference type="AlphaFoldDB" id="A0A2I1JXY8"/>
<comment type="similarity">
    <text evidence="1 8">Belongs to the cytidylate kinase family. Type 1 subfamily.</text>
</comment>
<dbReference type="InterPro" id="IPR011994">
    <property type="entry name" value="Cytidylate_kinase_dom"/>
</dbReference>
<name>A0A2I1JXY8_9LACT</name>
<keyword evidence="4 8" id="KW-0418">Kinase</keyword>
<gene>
    <name evidence="8" type="primary">cmk</name>
    <name evidence="10" type="ORF">CYJ57_05955</name>
</gene>
<dbReference type="HAMAP" id="MF_00238">
    <property type="entry name" value="Cytidyl_kinase_type1"/>
    <property type="match status" value="1"/>
</dbReference>
<dbReference type="GO" id="GO:0005829">
    <property type="term" value="C:cytosol"/>
    <property type="evidence" value="ECO:0007669"/>
    <property type="project" value="TreeGrafter"/>
</dbReference>
<evidence type="ECO:0000313" key="11">
    <source>
        <dbReference type="Proteomes" id="UP000234384"/>
    </source>
</evidence>
<evidence type="ECO:0000256" key="4">
    <source>
        <dbReference type="ARBA" id="ARBA00022777"/>
    </source>
</evidence>
<dbReference type="GO" id="GO:0015949">
    <property type="term" value="P:nucleobase-containing small molecule interconversion"/>
    <property type="evidence" value="ECO:0007669"/>
    <property type="project" value="TreeGrafter"/>
</dbReference>
<dbReference type="InterPro" id="IPR027417">
    <property type="entry name" value="P-loop_NTPase"/>
</dbReference>
<feature type="binding site" evidence="8">
    <location>
        <begin position="9"/>
        <end position="17"/>
    </location>
    <ligand>
        <name>ATP</name>
        <dbReference type="ChEBI" id="CHEBI:30616"/>
    </ligand>
</feature>
<dbReference type="PANTHER" id="PTHR21299:SF2">
    <property type="entry name" value="CYTIDYLATE KINASE"/>
    <property type="match status" value="1"/>
</dbReference>
<dbReference type="EMBL" id="PKHE01000015">
    <property type="protein sequence ID" value="PKY88227.1"/>
    <property type="molecule type" value="Genomic_DNA"/>
</dbReference>
<dbReference type="Gene3D" id="3.40.50.300">
    <property type="entry name" value="P-loop containing nucleotide triphosphate hydrolases"/>
    <property type="match status" value="1"/>
</dbReference>
<keyword evidence="8" id="KW-0963">Cytoplasm</keyword>
<dbReference type="NCBIfam" id="TIGR00017">
    <property type="entry name" value="cmk"/>
    <property type="match status" value="1"/>
</dbReference>
<dbReference type="OrthoDB" id="9807434at2"/>
<evidence type="ECO:0000256" key="2">
    <source>
        <dbReference type="ARBA" id="ARBA00022679"/>
    </source>
</evidence>
<dbReference type="InterPro" id="IPR003136">
    <property type="entry name" value="Cytidylate_kin"/>
</dbReference>
<keyword evidence="3 8" id="KW-0547">Nucleotide-binding</keyword>
<dbReference type="GO" id="GO:0005524">
    <property type="term" value="F:ATP binding"/>
    <property type="evidence" value="ECO:0007669"/>
    <property type="project" value="UniProtKB-UniRule"/>
</dbReference>
<dbReference type="Pfam" id="PF02224">
    <property type="entry name" value="Cytidylate_kin"/>
    <property type="match status" value="1"/>
</dbReference>
<dbReference type="PANTHER" id="PTHR21299">
    <property type="entry name" value="CYTIDYLATE KINASE/PANTOATE-BETA-ALANINE LIGASE"/>
    <property type="match status" value="1"/>
</dbReference>
<evidence type="ECO:0000259" key="9">
    <source>
        <dbReference type="Pfam" id="PF02224"/>
    </source>
</evidence>
<evidence type="ECO:0000256" key="3">
    <source>
        <dbReference type="ARBA" id="ARBA00022741"/>
    </source>
</evidence>
<dbReference type="CDD" id="cd02020">
    <property type="entry name" value="CMPK"/>
    <property type="match status" value="1"/>
</dbReference>
<comment type="subcellular location">
    <subcellularLocation>
        <location evidence="8">Cytoplasm</location>
    </subcellularLocation>
</comment>
<comment type="catalytic activity">
    <reaction evidence="7 8">
        <text>CMP + ATP = CDP + ADP</text>
        <dbReference type="Rhea" id="RHEA:11600"/>
        <dbReference type="ChEBI" id="CHEBI:30616"/>
        <dbReference type="ChEBI" id="CHEBI:58069"/>
        <dbReference type="ChEBI" id="CHEBI:60377"/>
        <dbReference type="ChEBI" id="CHEBI:456216"/>
        <dbReference type="EC" id="2.7.4.25"/>
    </reaction>
</comment>
<accession>A0A2I1JXY8</accession>
<sequence>MTIQIAIDGPASSGKSTIAKQIARQLNIAYVDSGAIYRTITYALLENNIQPNDSEAIKEQLQQFDIELMADQDYFEVRLNQQPIGLEIRSEQVTAAVSEVSAYPFVREYVNHKLQQLSRNHSVIMDGRDIGTVVLPEAEVKIFLTASAEVRAQRRYEENKQRNQLTQSYEDILQAIIERDRYDSNRKIAPLRKAEDAIEVDTSNLTVEEVVNKVISMIQPQL</sequence>
<evidence type="ECO:0000256" key="8">
    <source>
        <dbReference type="HAMAP-Rule" id="MF_00238"/>
    </source>
</evidence>
<keyword evidence="5 8" id="KW-0067">ATP-binding</keyword>
<dbReference type="SUPFAM" id="SSF52540">
    <property type="entry name" value="P-loop containing nucleoside triphosphate hydrolases"/>
    <property type="match status" value="1"/>
</dbReference>
<dbReference type="EC" id="2.7.4.25" evidence="8"/>
<evidence type="ECO:0000256" key="6">
    <source>
        <dbReference type="ARBA" id="ARBA00047615"/>
    </source>
</evidence>
<dbReference type="Proteomes" id="UP000234384">
    <property type="component" value="Unassembled WGS sequence"/>
</dbReference>
<feature type="domain" description="Cytidylate kinase" evidence="9">
    <location>
        <begin position="5"/>
        <end position="219"/>
    </location>
</feature>
<evidence type="ECO:0000256" key="7">
    <source>
        <dbReference type="ARBA" id="ARBA00048478"/>
    </source>
</evidence>
<comment type="caution">
    <text evidence="10">The sequence shown here is derived from an EMBL/GenBank/DDBJ whole genome shotgun (WGS) entry which is preliminary data.</text>
</comment>
<organism evidence="10 11">
    <name type="scientific">Falseniella ignava</name>
    <dbReference type="NCBI Taxonomy" id="137730"/>
    <lineage>
        <taxon>Bacteria</taxon>
        <taxon>Bacillati</taxon>
        <taxon>Bacillota</taxon>
        <taxon>Bacilli</taxon>
        <taxon>Lactobacillales</taxon>
        <taxon>Aerococcaceae</taxon>
        <taxon>Falseniella</taxon>
    </lineage>
</organism>
<evidence type="ECO:0000313" key="10">
    <source>
        <dbReference type="EMBL" id="PKY88227.1"/>
    </source>
</evidence>
<keyword evidence="2 8" id="KW-0808">Transferase</keyword>